<dbReference type="Gene3D" id="2.60.120.10">
    <property type="entry name" value="Jelly Rolls"/>
    <property type="match status" value="1"/>
</dbReference>
<name>A0ABV2Q1V4_9BURK</name>
<keyword evidence="2" id="KW-1185">Reference proteome</keyword>
<evidence type="ECO:0000313" key="1">
    <source>
        <dbReference type="EMBL" id="MET4575004.1"/>
    </source>
</evidence>
<dbReference type="InterPro" id="IPR011051">
    <property type="entry name" value="RmlC_Cupin_sf"/>
</dbReference>
<comment type="caution">
    <text evidence="1">The sequence shown here is derived from an EMBL/GenBank/DDBJ whole genome shotgun (WGS) entry which is preliminary data.</text>
</comment>
<gene>
    <name evidence="1" type="ORF">ABIE13_000101</name>
</gene>
<evidence type="ECO:0000313" key="2">
    <source>
        <dbReference type="Proteomes" id="UP001549320"/>
    </source>
</evidence>
<dbReference type="Proteomes" id="UP001549320">
    <property type="component" value="Unassembled WGS sequence"/>
</dbReference>
<dbReference type="InterPro" id="IPR014710">
    <property type="entry name" value="RmlC-like_jellyroll"/>
</dbReference>
<sequence>MMQSDLQESGVHQSISRMKGHLSRQGLTRESLADVLACLVELASHKDWWTQSRYAEPEAGENQARYLISEDADRGFALYLNVMLPGKKIVPHNHTTWACIASVEGIEYNYVYDRIDDASVQGKGEVRQRELVIVEPGAGIALMPDDIHAVQIQGERAIRHLHMYGKALEILDERIAFDTDSGTYKVMPIGVTSRRV</sequence>
<reference evidence="1 2" key="1">
    <citation type="submission" date="2024-06" db="EMBL/GenBank/DDBJ databases">
        <title>Sorghum-associated microbial communities from plants grown in Nebraska, USA.</title>
        <authorList>
            <person name="Schachtman D."/>
        </authorList>
    </citation>
    <scope>NUCLEOTIDE SEQUENCE [LARGE SCALE GENOMIC DNA]</scope>
    <source>
        <strain evidence="1 2">2709</strain>
    </source>
</reference>
<dbReference type="EMBL" id="JBEPSH010000001">
    <property type="protein sequence ID" value="MET4575004.1"/>
    <property type="molecule type" value="Genomic_DNA"/>
</dbReference>
<organism evidence="1 2">
    <name type="scientific">Ottowia thiooxydans</name>
    <dbReference type="NCBI Taxonomy" id="219182"/>
    <lineage>
        <taxon>Bacteria</taxon>
        <taxon>Pseudomonadati</taxon>
        <taxon>Pseudomonadota</taxon>
        <taxon>Betaproteobacteria</taxon>
        <taxon>Burkholderiales</taxon>
        <taxon>Comamonadaceae</taxon>
        <taxon>Ottowia</taxon>
    </lineage>
</organism>
<dbReference type="SUPFAM" id="SSF51182">
    <property type="entry name" value="RmlC-like cupins"/>
    <property type="match status" value="1"/>
</dbReference>
<protein>
    <submittedName>
        <fullName evidence="1">Metal-dependent enzyme (Double-stranded beta helix superfamily)</fullName>
    </submittedName>
</protein>
<proteinExistence type="predicted"/>
<accession>A0ABV2Q1V4</accession>